<dbReference type="Proteomes" id="UP001054252">
    <property type="component" value="Unassembled WGS sequence"/>
</dbReference>
<evidence type="ECO:0000256" key="2">
    <source>
        <dbReference type="SAM" id="SignalP"/>
    </source>
</evidence>
<keyword evidence="2" id="KW-0732">Signal</keyword>
<evidence type="ECO:0000313" key="4">
    <source>
        <dbReference type="EMBL" id="GKU93644.1"/>
    </source>
</evidence>
<sequence length="141" mass="16128">MIWWRYLKITMSKVVLLLLLLLYDMVEVLENYNEQSGAVVVVALVKVAGFKTVFRRHPEPNMIRIIPREQLLRLSHQVPSYLPTGQEGPNAPKGCLELDPAATPLELLKVLTEAQVKEMEVTTNLEGSEEREQWKLESRSS</sequence>
<feature type="signal peptide" evidence="2">
    <location>
        <begin position="1"/>
        <end position="28"/>
    </location>
</feature>
<feature type="compositionally biased region" description="Basic and acidic residues" evidence="1">
    <location>
        <begin position="128"/>
        <end position="141"/>
    </location>
</feature>
<dbReference type="PANTHER" id="PTHR45089">
    <property type="entry name" value="DNAJ HEAT SHOCK AMINO-TERMINAL DOMAIN PROTEIN-RELATED"/>
    <property type="match status" value="1"/>
</dbReference>
<reference evidence="4 5" key="1">
    <citation type="journal article" date="2021" name="Commun. Biol.">
        <title>The genome of Shorea leprosula (Dipterocarpaceae) highlights the ecological relevance of drought in aseasonal tropical rainforests.</title>
        <authorList>
            <person name="Ng K.K.S."/>
            <person name="Kobayashi M.J."/>
            <person name="Fawcett J.A."/>
            <person name="Hatakeyama M."/>
            <person name="Paape T."/>
            <person name="Ng C.H."/>
            <person name="Ang C.C."/>
            <person name="Tnah L.H."/>
            <person name="Lee C.T."/>
            <person name="Nishiyama T."/>
            <person name="Sese J."/>
            <person name="O'Brien M.J."/>
            <person name="Copetti D."/>
            <person name="Mohd Noor M.I."/>
            <person name="Ong R.C."/>
            <person name="Putra M."/>
            <person name="Sireger I.Z."/>
            <person name="Indrioko S."/>
            <person name="Kosugi Y."/>
            <person name="Izuno A."/>
            <person name="Isagi Y."/>
            <person name="Lee S.L."/>
            <person name="Shimizu K.K."/>
        </authorList>
    </citation>
    <scope>NUCLEOTIDE SEQUENCE [LARGE SCALE GENOMIC DNA]</scope>
    <source>
        <strain evidence="4">214</strain>
    </source>
</reference>
<comment type="caution">
    <text evidence="4">The sequence shown here is derived from an EMBL/GenBank/DDBJ whole genome shotgun (WGS) entry which is preliminary data.</text>
</comment>
<name>A0AAV5I7G9_9ROSI</name>
<dbReference type="PANTHER" id="PTHR45089:SF50">
    <property type="entry name" value="DNAJ HEAT SHOCK AMINO-TERMINAL DOMAIN PROTEIN-RELATED"/>
    <property type="match status" value="1"/>
</dbReference>
<dbReference type="AlphaFoldDB" id="A0AAV5I7G9"/>
<protein>
    <recommendedName>
        <fullName evidence="3">DUF3444 domain-containing protein</fullName>
    </recommendedName>
</protein>
<feature type="domain" description="DUF3444" evidence="3">
    <location>
        <begin position="23"/>
        <end position="87"/>
    </location>
</feature>
<feature type="chain" id="PRO_5043876319" description="DUF3444 domain-containing protein" evidence="2">
    <location>
        <begin position="29"/>
        <end position="141"/>
    </location>
</feature>
<gene>
    <name evidence="4" type="ORF">SLEP1_g7220</name>
</gene>
<organism evidence="4 5">
    <name type="scientific">Rubroshorea leprosula</name>
    <dbReference type="NCBI Taxonomy" id="152421"/>
    <lineage>
        <taxon>Eukaryota</taxon>
        <taxon>Viridiplantae</taxon>
        <taxon>Streptophyta</taxon>
        <taxon>Embryophyta</taxon>
        <taxon>Tracheophyta</taxon>
        <taxon>Spermatophyta</taxon>
        <taxon>Magnoliopsida</taxon>
        <taxon>eudicotyledons</taxon>
        <taxon>Gunneridae</taxon>
        <taxon>Pentapetalae</taxon>
        <taxon>rosids</taxon>
        <taxon>malvids</taxon>
        <taxon>Malvales</taxon>
        <taxon>Dipterocarpaceae</taxon>
        <taxon>Rubroshorea</taxon>
    </lineage>
</organism>
<evidence type="ECO:0000259" key="3">
    <source>
        <dbReference type="Pfam" id="PF11926"/>
    </source>
</evidence>
<feature type="region of interest" description="Disordered" evidence="1">
    <location>
        <begin position="120"/>
        <end position="141"/>
    </location>
</feature>
<dbReference type="Pfam" id="PF11926">
    <property type="entry name" value="DUF3444"/>
    <property type="match status" value="1"/>
</dbReference>
<dbReference type="InterPro" id="IPR024593">
    <property type="entry name" value="DUF3444"/>
</dbReference>
<keyword evidence="5" id="KW-1185">Reference proteome</keyword>
<evidence type="ECO:0000313" key="5">
    <source>
        <dbReference type="Proteomes" id="UP001054252"/>
    </source>
</evidence>
<dbReference type="EMBL" id="BPVZ01000007">
    <property type="protein sequence ID" value="GKU93644.1"/>
    <property type="molecule type" value="Genomic_DNA"/>
</dbReference>
<proteinExistence type="predicted"/>
<accession>A0AAV5I7G9</accession>
<evidence type="ECO:0000256" key="1">
    <source>
        <dbReference type="SAM" id="MobiDB-lite"/>
    </source>
</evidence>